<keyword evidence="13" id="KW-0511">Multifunctional enzyme</keyword>
<evidence type="ECO:0000256" key="19">
    <source>
        <dbReference type="PIRNR" id="PIRNR017184"/>
    </source>
</evidence>
<comment type="cofactor">
    <cofactor evidence="17">
        <name>Mg(2+)</name>
        <dbReference type="ChEBI" id="CHEBI:18420"/>
    </cofactor>
</comment>
<dbReference type="CDD" id="cd01171">
    <property type="entry name" value="YXKO-related"/>
    <property type="match status" value="1"/>
</dbReference>
<comment type="catalytic activity">
    <reaction evidence="16 17 19">
        <text>(6S)-NADPHX + ADP = AMP + phosphate + NADPH + H(+)</text>
        <dbReference type="Rhea" id="RHEA:32235"/>
        <dbReference type="ChEBI" id="CHEBI:15378"/>
        <dbReference type="ChEBI" id="CHEBI:43474"/>
        <dbReference type="ChEBI" id="CHEBI:57783"/>
        <dbReference type="ChEBI" id="CHEBI:64076"/>
        <dbReference type="ChEBI" id="CHEBI:456215"/>
        <dbReference type="ChEBI" id="CHEBI:456216"/>
        <dbReference type="EC" id="4.2.1.136"/>
    </reaction>
</comment>
<dbReference type="PANTHER" id="PTHR12592">
    <property type="entry name" value="ATP-DEPENDENT (S)-NAD(P)H-HYDRATE DEHYDRATASE FAMILY MEMBER"/>
    <property type="match status" value="1"/>
</dbReference>
<evidence type="ECO:0000256" key="11">
    <source>
        <dbReference type="ARBA" id="ARBA00023235"/>
    </source>
</evidence>
<dbReference type="NCBIfam" id="TIGR00196">
    <property type="entry name" value="yjeF_cterm"/>
    <property type="match status" value="1"/>
</dbReference>
<evidence type="ECO:0000259" key="21">
    <source>
        <dbReference type="PROSITE" id="PS51385"/>
    </source>
</evidence>
<name>A0A7U3ZNG0_RUNSL</name>
<sequence length="507" mass="55221">MLTFGHNMLKSFRMNVFSVSQIRDWDAFTIAHEPIHSIDLMERASSAFVRWFCARFDDRCPVIVFCGMGNNGGDGLAISRMLLQKCYNVRTCVVKHSPKGSADFSRNLERLESLTAIEWIETAADIPTLLSPPIVIDALLGSGLSRPAEGLMAEVIQRINDAQTPVISVDIAAGLFADMPNAPSDSIIKPTHTVAFQCPKLAFFQPQCAEFVGEWDIVSIGLSEKYELQTPTSYFYTDAAIIEPFTKARKKYSHKGSFGHALLIGGSYGKIGSIVLSAKACLRSGAGLLTVQAPQCGYDIIQTSIPEAMVLPDWHWRINTAVPNIEPYSAIGIGPGMGQDPQTLLMLRELLTLLTSPIVLDADALNLLSKHPDMLTILPKNSILTPHPKELQRLLGQSWKDDYEKLTLLRDFSQKYQLIVCLKGAHTAVALPDGSIHFNSTGNPGMATGGSGDVLTGIITGLLAQGMHPTDAAVFGVFQHGKAGDRAAQKCTQPALIASDIINEMRW</sequence>
<dbReference type="GO" id="GO:0052855">
    <property type="term" value="F:ADP-dependent NAD(P)H-hydrate dehydratase activity"/>
    <property type="evidence" value="ECO:0007669"/>
    <property type="project" value="UniProtKB-UniRule"/>
</dbReference>
<dbReference type="InterPro" id="IPR030677">
    <property type="entry name" value="Nnr"/>
</dbReference>
<dbReference type="Proteomes" id="UP000000493">
    <property type="component" value="Chromosome"/>
</dbReference>
<evidence type="ECO:0000256" key="12">
    <source>
        <dbReference type="ARBA" id="ARBA00023239"/>
    </source>
</evidence>
<dbReference type="InterPro" id="IPR017953">
    <property type="entry name" value="Carbohydrate_kinase_pred_CS"/>
</dbReference>
<feature type="binding site" evidence="18">
    <location>
        <begin position="70"/>
        <end position="74"/>
    </location>
    <ligand>
        <name>(6S)-NADPHX</name>
        <dbReference type="ChEBI" id="CHEBI:64076"/>
    </ligand>
</feature>
<accession>A0A7U3ZNG0</accession>
<protein>
    <recommendedName>
        <fullName evidence="19">Bifunctional NAD(P)H-hydrate repair enzyme</fullName>
    </recommendedName>
    <alternativeName>
        <fullName evidence="19">Nicotinamide nucleotide repair protein</fullName>
    </alternativeName>
    <domain>
        <recommendedName>
            <fullName evidence="19">ADP-dependent (S)-NAD(P)H-hydrate dehydratase</fullName>
            <ecNumber evidence="19">4.2.1.136</ecNumber>
        </recommendedName>
        <alternativeName>
            <fullName evidence="19">ADP-dependent NAD(P)HX dehydratase</fullName>
        </alternativeName>
    </domain>
    <domain>
        <recommendedName>
            <fullName evidence="19">NAD(P)H-hydrate epimerase</fullName>
            <ecNumber evidence="19">5.1.99.6</ecNumber>
        </recommendedName>
    </domain>
</protein>
<comment type="similarity">
    <text evidence="17">Belongs to the NnrD/CARKD family.</text>
</comment>
<feature type="domain" description="YjeF N-terminal" evidence="21">
    <location>
        <begin position="22"/>
        <end position="228"/>
    </location>
</feature>
<keyword evidence="5 18" id="KW-0479">Metal-binding</keyword>
<evidence type="ECO:0000256" key="7">
    <source>
        <dbReference type="ARBA" id="ARBA00022840"/>
    </source>
</evidence>
<dbReference type="HAMAP" id="MF_01965">
    <property type="entry name" value="NADHX_dehydratase"/>
    <property type="match status" value="1"/>
</dbReference>
<dbReference type="Gene3D" id="3.40.50.10260">
    <property type="entry name" value="YjeF N-terminal domain"/>
    <property type="match status" value="1"/>
</dbReference>
<dbReference type="GO" id="GO:0005524">
    <property type="term" value="F:ATP binding"/>
    <property type="evidence" value="ECO:0007669"/>
    <property type="project" value="UniProtKB-UniRule"/>
</dbReference>
<keyword evidence="10 17" id="KW-0520">NAD</keyword>
<comment type="cofactor">
    <cofactor evidence="18 19">
        <name>K(+)</name>
        <dbReference type="ChEBI" id="CHEBI:29103"/>
    </cofactor>
    <text evidence="18 19">Binds 1 potassium ion per subunit.</text>
</comment>
<evidence type="ECO:0000256" key="15">
    <source>
        <dbReference type="ARBA" id="ARBA00048238"/>
    </source>
</evidence>
<evidence type="ECO:0000259" key="20">
    <source>
        <dbReference type="PROSITE" id="PS51383"/>
    </source>
</evidence>
<feature type="binding site" evidence="18">
    <location>
        <position position="170"/>
    </location>
    <ligand>
        <name>(6S)-NADPHX</name>
        <dbReference type="ChEBI" id="CHEBI:64076"/>
    </ligand>
</feature>
<reference evidence="22 23" key="2">
    <citation type="journal article" date="2012" name="Stand. Genomic Sci.">
        <title>Complete genome sequence of the aquatic bacterium Runella slithyformis type strain (LSU 4(T)).</title>
        <authorList>
            <person name="Copeland A."/>
            <person name="Zhang X."/>
            <person name="Misra M."/>
            <person name="Lapidus A."/>
            <person name="Nolan M."/>
            <person name="Lucas S."/>
            <person name="Deshpande S."/>
            <person name="Cheng J.F."/>
            <person name="Tapia R."/>
            <person name="Goodwin L.A."/>
            <person name="Pitluck S."/>
            <person name="Liolios K."/>
            <person name="Pagani I."/>
            <person name="Ivanova N."/>
            <person name="Mikhailova N."/>
            <person name="Pati A."/>
            <person name="Chen A."/>
            <person name="Palaniappan K."/>
            <person name="Land M."/>
            <person name="Hauser L."/>
            <person name="Pan C."/>
            <person name="Jeffries C.D."/>
            <person name="Detter J.C."/>
            <person name="Brambilla E.M."/>
            <person name="Rohde M."/>
            <person name="Djao O.D."/>
            <person name="Goker M."/>
            <person name="Sikorski J."/>
            <person name="Tindall B.J."/>
            <person name="Woyke T."/>
            <person name="Bristow J."/>
            <person name="Eisen J.A."/>
            <person name="Markowitz V."/>
            <person name="Hugenholtz P."/>
            <person name="Kyrpides N.C."/>
            <person name="Klenk H.P."/>
            <person name="Mavromatis K."/>
        </authorList>
    </citation>
    <scope>NUCLEOTIDE SEQUENCE [LARGE SCALE GENOMIC DNA]</scope>
    <source>
        <strain evidence="23">ATCC 29530 / DSM 19594 / LMG 11500 / NCIMB 11436 / LSU 4</strain>
    </source>
</reference>
<dbReference type="NCBIfam" id="TIGR00197">
    <property type="entry name" value="yjeF_nterm"/>
    <property type="match status" value="1"/>
</dbReference>
<dbReference type="GO" id="GO:0046496">
    <property type="term" value="P:nicotinamide nucleotide metabolic process"/>
    <property type="evidence" value="ECO:0007669"/>
    <property type="project" value="UniProtKB-UniRule"/>
</dbReference>
<evidence type="ECO:0000256" key="9">
    <source>
        <dbReference type="ARBA" id="ARBA00022958"/>
    </source>
</evidence>
<feature type="domain" description="YjeF C-terminal" evidence="20">
    <location>
        <begin position="238"/>
        <end position="507"/>
    </location>
</feature>
<evidence type="ECO:0000256" key="18">
    <source>
        <dbReference type="HAMAP-Rule" id="MF_01966"/>
    </source>
</evidence>
<keyword evidence="23" id="KW-1185">Reference proteome</keyword>
<dbReference type="InterPro" id="IPR000631">
    <property type="entry name" value="CARKD"/>
</dbReference>
<evidence type="ECO:0000256" key="2">
    <source>
        <dbReference type="ARBA" id="ARBA00000909"/>
    </source>
</evidence>
<feature type="binding site" evidence="18">
    <location>
        <position position="137"/>
    </location>
    <ligand>
        <name>K(+)</name>
        <dbReference type="ChEBI" id="CHEBI:29103"/>
    </ligand>
</feature>
<evidence type="ECO:0000256" key="6">
    <source>
        <dbReference type="ARBA" id="ARBA00022741"/>
    </source>
</evidence>
<organism evidence="22 23">
    <name type="scientific">Runella slithyformis (strain ATCC 29530 / DSM 19594 / LMG 11500 / NCIMB 11436 / LSU 4)</name>
    <dbReference type="NCBI Taxonomy" id="761193"/>
    <lineage>
        <taxon>Bacteria</taxon>
        <taxon>Pseudomonadati</taxon>
        <taxon>Bacteroidota</taxon>
        <taxon>Cytophagia</taxon>
        <taxon>Cytophagales</taxon>
        <taxon>Spirosomataceae</taxon>
        <taxon>Runella</taxon>
    </lineage>
</organism>
<dbReference type="HAMAP" id="MF_01966">
    <property type="entry name" value="NADHX_epimerase"/>
    <property type="match status" value="1"/>
</dbReference>
<evidence type="ECO:0000256" key="17">
    <source>
        <dbReference type="HAMAP-Rule" id="MF_01965"/>
    </source>
</evidence>
<gene>
    <name evidence="18" type="primary">nnrE</name>
    <name evidence="17" type="synonym">nnrD</name>
    <name evidence="22" type="ordered locus">Runsl_4095</name>
</gene>
<dbReference type="InterPro" id="IPR029056">
    <property type="entry name" value="Ribokinase-like"/>
</dbReference>
<dbReference type="PANTHER" id="PTHR12592:SF0">
    <property type="entry name" value="ATP-DEPENDENT (S)-NAD(P)H-HYDRATE DEHYDRATASE"/>
    <property type="match status" value="1"/>
</dbReference>
<evidence type="ECO:0000256" key="5">
    <source>
        <dbReference type="ARBA" id="ARBA00022723"/>
    </source>
</evidence>
<comment type="similarity">
    <text evidence="3 19">In the N-terminal section; belongs to the NnrE/AIBP family.</text>
</comment>
<reference evidence="23" key="1">
    <citation type="submission" date="2011-06" db="EMBL/GenBank/DDBJ databases">
        <title>The complete genome of chromosome of Runella slithyformis DSM 19594.</title>
        <authorList>
            <consortium name="US DOE Joint Genome Institute (JGI-PGF)"/>
            <person name="Lucas S."/>
            <person name="Han J."/>
            <person name="Lapidus A."/>
            <person name="Bruce D."/>
            <person name="Goodwin L."/>
            <person name="Pitluck S."/>
            <person name="Peters L."/>
            <person name="Kyrpides N."/>
            <person name="Mavromatis K."/>
            <person name="Ivanova N."/>
            <person name="Ovchinnikova G."/>
            <person name="Zhang X."/>
            <person name="Misra M."/>
            <person name="Detter J.C."/>
            <person name="Tapia R."/>
            <person name="Han C."/>
            <person name="Land M."/>
            <person name="Hauser L."/>
            <person name="Markowitz V."/>
            <person name="Cheng J.-F."/>
            <person name="Hugenholtz P."/>
            <person name="Woyke T."/>
            <person name="Wu D."/>
            <person name="Tindall B."/>
            <person name="Faehrich R."/>
            <person name="Brambilla E."/>
            <person name="Klenk H.-P."/>
            <person name="Eisen J.A."/>
        </authorList>
    </citation>
    <scope>NUCLEOTIDE SEQUENCE [LARGE SCALE GENOMIC DNA]</scope>
    <source>
        <strain evidence="23">ATCC 29530 / DSM 19594 / LMG 11500 / NCIMB 11436 / LSU 4</strain>
    </source>
</reference>
<comment type="function">
    <text evidence="17">Catalyzes the dehydration of the S-form of NAD(P)HX at the expense of ADP, which is converted to AMP. Together with NAD(P)HX epimerase, which catalyzes the epimerization of the S- and R-forms, the enzyme allows the repair of both epimers of NAD(P)HX, a damaged form of NAD(P)H that is a result of enzymatic or heat-dependent hydration.</text>
</comment>
<dbReference type="GO" id="GO:0052856">
    <property type="term" value="F:NAD(P)HX epimerase activity"/>
    <property type="evidence" value="ECO:0007669"/>
    <property type="project" value="UniProtKB-UniRule"/>
</dbReference>
<dbReference type="AlphaFoldDB" id="A0A7U3ZNG0"/>
<feature type="binding site" evidence="17">
    <location>
        <position position="387"/>
    </location>
    <ligand>
        <name>(6S)-NADPHX</name>
        <dbReference type="ChEBI" id="CHEBI:64076"/>
    </ligand>
</feature>
<comment type="caution">
    <text evidence="17">Lacks conserved residue(s) required for the propagation of feature annotation.</text>
</comment>
<dbReference type="EMBL" id="CP002859">
    <property type="protein sequence ID" value="AEI50442.1"/>
    <property type="molecule type" value="Genomic_DNA"/>
</dbReference>
<dbReference type="PROSITE" id="PS51385">
    <property type="entry name" value="YJEF_N"/>
    <property type="match status" value="1"/>
</dbReference>
<keyword evidence="11 18" id="KW-0413">Isomerase</keyword>
<evidence type="ECO:0000313" key="22">
    <source>
        <dbReference type="EMBL" id="AEI50442.1"/>
    </source>
</evidence>
<dbReference type="Pfam" id="PF01256">
    <property type="entry name" value="Carb_kinase"/>
    <property type="match status" value="1"/>
</dbReference>
<dbReference type="InterPro" id="IPR004443">
    <property type="entry name" value="YjeF_N_dom"/>
</dbReference>
<evidence type="ECO:0000256" key="3">
    <source>
        <dbReference type="ARBA" id="ARBA00006001"/>
    </source>
</evidence>
<keyword evidence="9 18" id="KW-0630">Potassium</keyword>
<keyword evidence="12 17" id="KW-0456">Lyase</keyword>
<dbReference type="PROSITE" id="PS51383">
    <property type="entry name" value="YJEF_C_3"/>
    <property type="match status" value="1"/>
</dbReference>
<comment type="catalytic activity">
    <reaction evidence="15 17 19">
        <text>(6S)-NADHX + ADP = AMP + phosphate + NADH + H(+)</text>
        <dbReference type="Rhea" id="RHEA:32223"/>
        <dbReference type="ChEBI" id="CHEBI:15378"/>
        <dbReference type="ChEBI" id="CHEBI:43474"/>
        <dbReference type="ChEBI" id="CHEBI:57945"/>
        <dbReference type="ChEBI" id="CHEBI:64074"/>
        <dbReference type="ChEBI" id="CHEBI:456215"/>
        <dbReference type="ChEBI" id="CHEBI:456216"/>
        <dbReference type="EC" id="4.2.1.136"/>
    </reaction>
</comment>
<dbReference type="EC" id="4.2.1.136" evidence="19"/>
<dbReference type="KEGG" id="rsi:Runsl_4095"/>
<comment type="subunit">
    <text evidence="17">Homotetramer.</text>
</comment>
<feature type="binding site" evidence="17">
    <location>
        <position position="452"/>
    </location>
    <ligand>
        <name>AMP</name>
        <dbReference type="ChEBI" id="CHEBI:456215"/>
    </ligand>
</feature>
<evidence type="ECO:0000256" key="4">
    <source>
        <dbReference type="ARBA" id="ARBA00009524"/>
    </source>
</evidence>
<dbReference type="PIRSF" id="PIRSF017184">
    <property type="entry name" value="Nnr"/>
    <property type="match status" value="1"/>
</dbReference>
<dbReference type="EC" id="5.1.99.6" evidence="19"/>
<dbReference type="GO" id="GO:0110051">
    <property type="term" value="P:metabolite repair"/>
    <property type="evidence" value="ECO:0007669"/>
    <property type="project" value="TreeGrafter"/>
</dbReference>
<dbReference type="GO" id="GO:0046872">
    <property type="term" value="F:metal ion binding"/>
    <property type="evidence" value="ECO:0007669"/>
    <property type="project" value="UniProtKB-UniRule"/>
</dbReference>
<evidence type="ECO:0000256" key="14">
    <source>
        <dbReference type="ARBA" id="ARBA00025153"/>
    </source>
</evidence>
<proteinExistence type="inferred from homology"/>
<evidence type="ECO:0000256" key="13">
    <source>
        <dbReference type="ARBA" id="ARBA00023268"/>
    </source>
</evidence>
<keyword evidence="8 17" id="KW-0521">NADP</keyword>
<dbReference type="InterPro" id="IPR036652">
    <property type="entry name" value="YjeF_N_dom_sf"/>
</dbReference>
<evidence type="ECO:0000256" key="16">
    <source>
        <dbReference type="ARBA" id="ARBA00049209"/>
    </source>
</evidence>
<feature type="binding site" evidence="17">
    <location>
        <position position="336"/>
    </location>
    <ligand>
        <name>(6S)-NADPHX</name>
        <dbReference type="ChEBI" id="CHEBI:64076"/>
    </ligand>
</feature>
<comment type="function">
    <text evidence="14 19">Bifunctional enzyme that catalyzes the epimerization of the S- and R-forms of NAD(P)HX and the dehydration of the S-form of NAD(P)HX at the expense of ADP, which is converted to AMP. This allows the repair of both epimers of NAD(P)HX, a damaged form of NAD(P)H that is a result of enzymatic or heat-dependent hydration.</text>
</comment>
<comment type="catalytic activity">
    <reaction evidence="1 18 19">
        <text>(6R)-NADHX = (6S)-NADHX</text>
        <dbReference type="Rhea" id="RHEA:32215"/>
        <dbReference type="ChEBI" id="CHEBI:64074"/>
        <dbReference type="ChEBI" id="CHEBI:64075"/>
        <dbReference type="EC" id="5.1.99.6"/>
    </reaction>
</comment>
<evidence type="ECO:0000256" key="10">
    <source>
        <dbReference type="ARBA" id="ARBA00023027"/>
    </source>
</evidence>
<comment type="similarity">
    <text evidence="18">Belongs to the NnrE/AIBP family.</text>
</comment>
<dbReference type="PROSITE" id="PS01050">
    <property type="entry name" value="YJEF_C_2"/>
    <property type="match status" value="1"/>
</dbReference>
<evidence type="ECO:0000256" key="1">
    <source>
        <dbReference type="ARBA" id="ARBA00000013"/>
    </source>
</evidence>
<keyword evidence="7 17" id="KW-0067">ATP-binding</keyword>
<feature type="binding site" evidence="17">
    <location>
        <begin position="423"/>
        <end position="427"/>
    </location>
    <ligand>
        <name>AMP</name>
        <dbReference type="ChEBI" id="CHEBI:456215"/>
    </ligand>
</feature>
<dbReference type="SUPFAM" id="SSF64153">
    <property type="entry name" value="YjeF N-terminal domain-like"/>
    <property type="match status" value="1"/>
</dbReference>
<dbReference type="Pfam" id="PF03853">
    <property type="entry name" value="YjeF_N"/>
    <property type="match status" value="1"/>
</dbReference>
<comment type="function">
    <text evidence="18">Catalyzes the epimerization of the S- and R-forms of NAD(P)HX, a damaged form of NAD(P)H that is a result of enzymatic or heat-dependent hydration. This is a prerequisite for the S-specific NAD(P)H-hydrate dehydratase to allow the repair of both epimers of NAD(P)HX.</text>
</comment>
<evidence type="ECO:0000313" key="23">
    <source>
        <dbReference type="Proteomes" id="UP000000493"/>
    </source>
</evidence>
<dbReference type="SUPFAM" id="SSF53613">
    <property type="entry name" value="Ribokinase-like"/>
    <property type="match status" value="1"/>
</dbReference>
<comment type="catalytic activity">
    <reaction evidence="2 18 19">
        <text>(6R)-NADPHX = (6S)-NADPHX</text>
        <dbReference type="Rhea" id="RHEA:32227"/>
        <dbReference type="ChEBI" id="CHEBI:64076"/>
        <dbReference type="ChEBI" id="CHEBI:64077"/>
        <dbReference type="EC" id="5.1.99.6"/>
    </reaction>
</comment>
<feature type="binding site" evidence="17">
    <location>
        <position position="453"/>
    </location>
    <ligand>
        <name>(6S)-NADPHX</name>
        <dbReference type="ChEBI" id="CHEBI:64076"/>
    </ligand>
</feature>
<comment type="similarity">
    <text evidence="4 19">In the C-terminal section; belongs to the NnrD/CARKD family.</text>
</comment>
<feature type="binding site" evidence="18">
    <location>
        <begin position="141"/>
        <end position="147"/>
    </location>
    <ligand>
        <name>(6S)-NADPHX</name>
        <dbReference type="ChEBI" id="CHEBI:64076"/>
    </ligand>
</feature>
<evidence type="ECO:0000256" key="8">
    <source>
        <dbReference type="ARBA" id="ARBA00022857"/>
    </source>
</evidence>
<keyword evidence="6 17" id="KW-0547">Nucleotide-binding</keyword>
<feature type="binding site" evidence="18">
    <location>
        <position position="71"/>
    </location>
    <ligand>
        <name>K(+)</name>
        <dbReference type="ChEBI" id="CHEBI:29103"/>
    </ligand>
</feature>
<dbReference type="Gene3D" id="3.40.1190.20">
    <property type="match status" value="1"/>
</dbReference>